<keyword evidence="3" id="KW-0813">Transport</keyword>
<evidence type="ECO:0000256" key="5">
    <source>
        <dbReference type="ARBA" id="ARBA00022989"/>
    </source>
</evidence>
<dbReference type="EnsemblMetazoa" id="PHUM548930-RA">
    <property type="protein sequence ID" value="PHUM548930-PA"/>
    <property type="gene ID" value="PHUM548930"/>
</dbReference>
<dbReference type="EMBL" id="AAZO01006672">
    <property type="status" value="NOT_ANNOTATED_CDS"/>
    <property type="molecule type" value="Genomic_DNA"/>
</dbReference>
<feature type="transmembrane region" description="Helical" evidence="7">
    <location>
        <begin position="281"/>
        <end position="302"/>
    </location>
</feature>
<reference evidence="8" key="1">
    <citation type="submission" date="2007-04" db="EMBL/GenBank/DDBJ databases">
        <title>Annotation of Pediculus humanus corporis strain USDA.</title>
        <authorList>
            <person name="Kirkness E."/>
            <person name="Hannick L."/>
            <person name="Hass B."/>
            <person name="Bruggner R."/>
            <person name="Lawson D."/>
            <person name="Bidwell S."/>
            <person name="Joardar V."/>
            <person name="Caler E."/>
            <person name="Walenz B."/>
            <person name="Inman J."/>
            <person name="Schobel S."/>
            <person name="Galinsky K."/>
            <person name="Amedeo P."/>
            <person name="Strausberg R."/>
        </authorList>
    </citation>
    <scope>NUCLEOTIDE SEQUENCE</scope>
    <source>
        <strain evidence="8">USDA</strain>
    </source>
</reference>
<feature type="transmembrane region" description="Helical" evidence="7">
    <location>
        <begin position="419"/>
        <end position="445"/>
    </location>
</feature>
<gene>
    <name evidence="9" type="primary">8234648</name>
    <name evidence="8" type="ORF">Phum_PHUM548930</name>
</gene>
<reference evidence="8" key="2">
    <citation type="submission" date="2007-04" db="EMBL/GenBank/DDBJ databases">
        <title>The genome of the human body louse.</title>
        <authorList>
            <consortium name="The Human Body Louse Genome Consortium"/>
            <person name="Kirkness E."/>
            <person name="Walenz B."/>
            <person name="Hass B."/>
            <person name="Bruggner R."/>
            <person name="Strausberg R."/>
        </authorList>
    </citation>
    <scope>NUCLEOTIDE SEQUENCE</scope>
    <source>
        <strain evidence="8">USDA</strain>
    </source>
</reference>
<dbReference type="GeneID" id="8234648"/>
<dbReference type="FunCoup" id="E0W0A7">
    <property type="interactions" value="3"/>
</dbReference>
<evidence type="ECO:0000313" key="9">
    <source>
        <dbReference type="EnsemblMetazoa" id="PHUM548930-PA"/>
    </source>
</evidence>
<keyword evidence="4 7" id="KW-0812">Transmembrane</keyword>
<dbReference type="OrthoDB" id="1856718at2759"/>
<evidence type="ECO:0000313" key="10">
    <source>
        <dbReference type="Proteomes" id="UP000009046"/>
    </source>
</evidence>
<evidence type="ECO:0000256" key="7">
    <source>
        <dbReference type="SAM" id="Phobius"/>
    </source>
</evidence>
<dbReference type="Proteomes" id="UP000009046">
    <property type="component" value="Unassembled WGS sequence"/>
</dbReference>
<keyword evidence="5 7" id="KW-1133">Transmembrane helix</keyword>
<proteinExistence type="inferred from homology"/>
<feature type="transmembrane region" description="Helical" evidence="7">
    <location>
        <begin position="42"/>
        <end position="69"/>
    </location>
</feature>
<dbReference type="PRINTS" id="PR01130">
    <property type="entry name" value="DERENTRNSPRT"/>
</dbReference>
<feature type="transmembrane region" description="Helical" evidence="7">
    <location>
        <begin position="322"/>
        <end position="339"/>
    </location>
</feature>
<feature type="transmembrane region" description="Helical" evidence="7">
    <location>
        <begin position="383"/>
        <end position="407"/>
    </location>
</feature>
<dbReference type="CTD" id="8234648"/>
<comment type="subcellular location">
    <subcellularLocation>
        <location evidence="1">Membrane</location>
        <topology evidence="1">Multi-pass membrane protein</topology>
    </subcellularLocation>
</comment>
<sequence length="450" mass="51077">MEPVKLTPAWEDNNLSDDELNFKNLSMEQANLEMNPPEDKFYLVYFTLLLHGIGTLLPWNMFITARAVIFCRYKLSEQYTGVSSDYGTYFLSYVGFAAQIPNLTFSWLNIIVPLGGNLTIRIMWSILIEVVMFVITVILAMVDSSKWPDVFFWTTIFTVVIVNMANGIYQNTIYGIAARLPIKYSGAIVLGANISGTFVAIIDLLAIVLAPSTKTAAVYYFITALFVLLACFDTFFALPLNRFYRYHEYLKKKSELINKRRNQGKTKIPYWYVFKKAFPQLFNVFFVFFVTLSIFPATHAAIKKSDPDFFVQDKYYESVMCFLTFNVTAMAGSLLSGWVRWPRPKYLVIPVALRALFIPFFLFCNFQPSESSRVLPVLINNDWAFWFAGLTMGFTSGYFSSLGVMYTSGTVEPALAPTAGMFVGAMLLTGIFCGILFSMVLPWLAQNVSM</sequence>
<dbReference type="VEuPathDB" id="VectorBase:PHUM548930"/>
<dbReference type="PIRSF" id="PIRSF016379">
    <property type="entry name" value="ENT"/>
    <property type="match status" value="1"/>
</dbReference>
<dbReference type="HOGENOM" id="CLU_021611_0_1_1"/>
<name>E0W0A7_PEDHC</name>
<dbReference type="Pfam" id="PF01733">
    <property type="entry name" value="Nucleoside_tran"/>
    <property type="match status" value="1"/>
</dbReference>
<feature type="transmembrane region" description="Helical" evidence="7">
    <location>
        <begin position="122"/>
        <end position="144"/>
    </location>
</feature>
<evidence type="ECO:0000256" key="2">
    <source>
        <dbReference type="ARBA" id="ARBA00007965"/>
    </source>
</evidence>
<evidence type="ECO:0000256" key="3">
    <source>
        <dbReference type="ARBA" id="ARBA00022448"/>
    </source>
</evidence>
<evidence type="ECO:0000256" key="6">
    <source>
        <dbReference type="ARBA" id="ARBA00023136"/>
    </source>
</evidence>
<dbReference type="PANTHER" id="PTHR10332">
    <property type="entry name" value="EQUILIBRATIVE NUCLEOSIDE TRANSPORTER"/>
    <property type="match status" value="1"/>
</dbReference>
<dbReference type="InterPro" id="IPR036259">
    <property type="entry name" value="MFS_trans_sf"/>
</dbReference>
<feature type="transmembrane region" description="Helical" evidence="7">
    <location>
        <begin position="190"/>
        <end position="211"/>
    </location>
</feature>
<protein>
    <submittedName>
        <fullName evidence="8 9">Equilibrative nucleoside transporter, putative</fullName>
    </submittedName>
</protein>
<dbReference type="GO" id="GO:0005337">
    <property type="term" value="F:nucleoside transmembrane transporter activity"/>
    <property type="evidence" value="ECO:0007669"/>
    <property type="project" value="InterPro"/>
</dbReference>
<dbReference type="InterPro" id="IPR002259">
    <property type="entry name" value="Eqnu_transpt"/>
</dbReference>
<organism>
    <name type="scientific">Pediculus humanus subsp. corporis</name>
    <name type="common">Body louse</name>
    <dbReference type="NCBI Taxonomy" id="121224"/>
    <lineage>
        <taxon>Eukaryota</taxon>
        <taxon>Metazoa</taxon>
        <taxon>Ecdysozoa</taxon>
        <taxon>Arthropoda</taxon>
        <taxon>Hexapoda</taxon>
        <taxon>Insecta</taxon>
        <taxon>Pterygota</taxon>
        <taxon>Neoptera</taxon>
        <taxon>Paraneoptera</taxon>
        <taxon>Psocodea</taxon>
        <taxon>Troctomorpha</taxon>
        <taxon>Phthiraptera</taxon>
        <taxon>Anoplura</taxon>
        <taxon>Pediculidae</taxon>
        <taxon>Pediculus</taxon>
    </lineage>
</organism>
<dbReference type="PANTHER" id="PTHR10332:SF80">
    <property type="entry name" value="EQUILIBRATIVE NUCLEOSIDE TRANSPORTER 2, ISOFORM A"/>
    <property type="match status" value="1"/>
</dbReference>
<comment type="similarity">
    <text evidence="2">Belongs to the SLC29A/ENT transporter (TC 2.A.57) family.</text>
</comment>
<reference evidence="9" key="3">
    <citation type="submission" date="2020-05" db="UniProtKB">
        <authorList>
            <consortium name="EnsemblMetazoa"/>
        </authorList>
    </citation>
    <scope>IDENTIFICATION</scope>
    <source>
        <strain evidence="9">USDA</strain>
    </source>
</reference>
<feature type="transmembrane region" description="Helical" evidence="7">
    <location>
        <begin position="89"/>
        <end position="110"/>
    </location>
</feature>
<dbReference type="RefSeq" id="XP_002431801.1">
    <property type="nucleotide sequence ID" value="XM_002431756.1"/>
</dbReference>
<dbReference type="AlphaFoldDB" id="E0W0A7"/>
<dbReference type="GO" id="GO:0005886">
    <property type="term" value="C:plasma membrane"/>
    <property type="evidence" value="ECO:0007669"/>
    <property type="project" value="TreeGrafter"/>
</dbReference>
<evidence type="ECO:0000313" key="8">
    <source>
        <dbReference type="EMBL" id="EEB19063.1"/>
    </source>
</evidence>
<feature type="transmembrane region" description="Helical" evidence="7">
    <location>
        <begin position="217"/>
        <end position="238"/>
    </location>
</feature>
<evidence type="ECO:0000256" key="4">
    <source>
        <dbReference type="ARBA" id="ARBA00022692"/>
    </source>
</evidence>
<keyword evidence="6 7" id="KW-0472">Membrane</keyword>
<feature type="transmembrane region" description="Helical" evidence="7">
    <location>
        <begin position="346"/>
        <end position="363"/>
    </location>
</feature>
<dbReference type="EMBL" id="DS235858">
    <property type="protein sequence ID" value="EEB19063.1"/>
    <property type="molecule type" value="Genomic_DNA"/>
</dbReference>
<dbReference type="KEGG" id="phu:Phum_PHUM548930"/>
<dbReference type="eggNOG" id="KOG1479">
    <property type="taxonomic scope" value="Eukaryota"/>
</dbReference>
<feature type="transmembrane region" description="Helical" evidence="7">
    <location>
        <begin position="150"/>
        <end position="169"/>
    </location>
</feature>
<evidence type="ECO:0000256" key="1">
    <source>
        <dbReference type="ARBA" id="ARBA00004141"/>
    </source>
</evidence>
<dbReference type="SUPFAM" id="SSF103473">
    <property type="entry name" value="MFS general substrate transporter"/>
    <property type="match status" value="1"/>
</dbReference>
<dbReference type="OMA" id="WVYWGIA"/>
<accession>E0W0A7</accession>
<dbReference type="InParanoid" id="E0W0A7"/>
<keyword evidence="10" id="KW-1185">Reference proteome</keyword>